<evidence type="ECO:0000313" key="5">
    <source>
        <dbReference type="RefSeq" id="XP_022328934.1"/>
    </source>
</evidence>
<dbReference type="KEGG" id="cvn:111127909"/>
<keyword evidence="2" id="KW-1133">Transmembrane helix</keyword>
<feature type="chain" id="PRO_5034464923" evidence="3">
    <location>
        <begin position="21"/>
        <end position="638"/>
    </location>
</feature>
<dbReference type="OrthoDB" id="6205684at2759"/>
<accession>A0A8B8DMW8</accession>
<organism evidence="4 5">
    <name type="scientific">Crassostrea virginica</name>
    <name type="common">Eastern oyster</name>
    <dbReference type="NCBI Taxonomy" id="6565"/>
    <lineage>
        <taxon>Eukaryota</taxon>
        <taxon>Metazoa</taxon>
        <taxon>Spiralia</taxon>
        <taxon>Lophotrochozoa</taxon>
        <taxon>Mollusca</taxon>
        <taxon>Bivalvia</taxon>
        <taxon>Autobranchia</taxon>
        <taxon>Pteriomorphia</taxon>
        <taxon>Ostreida</taxon>
        <taxon>Ostreoidea</taxon>
        <taxon>Ostreidae</taxon>
        <taxon>Crassostrea</taxon>
    </lineage>
</organism>
<evidence type="ECO:0000313" key="4">
    <source>
        <dbReference type="Proteomes" id="UP000694844"/>
    </source>
</evidence>
<evidence type="ECO:0000256" key="3">
    <source>
        <dbReference type="SAM" id="SignalP"/>
    </source>
</evidence>
<gene>
    <name evidence="5" type="primary">LOC111127909</name>
</gene>
<sequence length="638" mass="72245">MDVFVFRLSLLLWISYNTRANSTFSVYINGSISHELNGTMQITCTVFGFTVHNVLQFEIELHQRRNYNITRLVKSTPSRLEQTDDKYCWKTSITEDNITQKYNVTVQLYVNNSTYKDEEIYTCYATVNSVTRFRSIMIPDVVNKTSYVIIRSMDVLFKNIPDACCKYGYTIFEDDSVLNEIQLLQNESAYFPVWPKFNTSNQNVTLAKPWVSYEGCHNISTTETTEKMDCKNLSVTEWLNKTDELPLIGMMLNSSCVLLEPDQLVGNNVSYSYCRDPNPEMGSNVYITLYSIIDKITLHQVDTKEMNTECEAMYIDIQTSKLHRIPCYGSSRCDVFCINQDGSNASAHGHKKWNDARNICNNLNTSLPGLNSTFITMERARIINCTICLAVVQTSSIAFQPIIKQITKGNDGIISTSIPRNGSQKLPFVCKDNKDIEKLIPLVCDSHSSLGEIKEFPTISTENPSARCTANEVTSDVSLQPNNRTEGSNSKVYGIMVIISSVVASLVTLVVLCVIVRKRISQGNGNVRTDTELKTNIHTAPTEEWNENHRGNDEDIQLEEMYSTAEETDSSHIKRCSKRHGDNKNTEDEDLGEYDVLRGKRQNEEAPQSENIYDRTNNAVSGIYDSTSTQPVVDIYTI</sequence>
<protein>
    <submittedName>
        <fullName evidence="5">Uncharacterized protein LOC111127909 isoform X1</fullName>
    </submittedName>
</protein>
<dbReference type="RefSeq" id="XP_022328934.1">
    <property type="nucleotide sequence ID" value="XM_022473226.1"/>
</dbReference>
<keyword evidence="2" id="KW-0812">Transmembrane</keyword>
<keyword evidence="3" id="KW-0732">Signal</keyword>
<feature type="region of interest" description="Disordered" evidence="1">
    <location>
        <begin position="566"/>
        <end position="593"/>
    </location>
</feature>
<feature type="transmembrane region" description="Helical" evidence="2">
    <location>
        <begin position="492"/>
        <end position="516"/>
    </location>
</feature>
<name>A0A8B8DMW8_CRAVI</name>
<proteinExistence type="predicted"/>
<feature type="signal peptide" evidence="3">
    <location>
        <begin position="1"/>
        <end position="20"/>
    </location>
</feature>
<evidence type="ECO:0000256" key="2">
    <source>
        <dbReference type="SAM" id="Phobius"/>
    </source>
</evidence>
<dbReference type="AlphaFoldDB" id="A0A8B8DMW8"/>
<reference evidence="5" key="2">
    <citation type="submission" date="2025-08" db="UniProtKB">
        <authorList>
            <consortium name="RefSeq"/>
        </authorList>
    </citation>
    <scope>IDENTIFICATION</scope>
    <source>
        <tissue evidence="5">Whole sample</tissue>
    </source>
</reference>
<reference evidence="4" key="1">
    <citation type="submission" date="2024-06" db="UniProtKB">
        <authorList>
            <consortium name="RefSeq"/>
        </authorList>
    </citation>
    <scope>NUCLEOTIDE SEQUENCE [LARGE SCALE GENOMIC DNA]</scope>
</reference>
<evidence type="ECO:0000256" key="1">
    <source>
        <dbReference type="SAM" id="MobiDB-lite"/>
    </source>
</evidence>
<keyword evidence="4" id="KW-1185">Reference proteome</keyword>
<keyword evidence="2" id="KW-0472">Membrane</keyword>
<dbReference type="GeneID" id="111127909"/>
<dbReference type="Proteomes" id="UP000694844">
    <property type="component" value="Chromosome 1"/>
</dbReference>